<dbReference type="Gene3D" id="2.170.300.10">
    <property type="entry name" value="Tie2 ligand-binding domain superfamily"/>
    <property type="match status" value="3"/>
</dbReference>
<dbReference type="AlphaFoldDB" id="K1QX05"/>
<dbReference type="PANTHER" id="PTHR24043">
    <property type="entry name" value="SCAVENGER RECEPTOR CLASS F"/>
    <property type="match status" value="1"/>
</dbReference>
<dbReference type="PANTHER" id="PTHR24043:SF8">
    <property type="entry name" value="EGF-LIKE DOMAIN-CONTAINING PROTEIN"/>
    <property type="match status" value="1"/>
</dbReference>
<evidence type="ECO:0000313" key="3">
    <source>
        <dbReference type="EMBL" id="EKC38203.1"/>
    </source>
</evidence>
<dbReference type="HOGENOM" id="CLU_324465_0_0_1"/>
<feature type="domain" description="EGF-like" evidence="2">
    <location>
        <begin position="700"/>
        <end position="735"/>
    </location>
</feature>
<reference evidence="3" key="1">
    <citation type="journal article" date="2012" name="Nature">
        <title>The oyster genome reveals stress adaptation and complexity of shell formation.</title>
        <authorList>
            <person name="Zhang G."/>
            <person name="Fang X."/>
            <person name="Guo X."/>
            <person name="Li L."/>
            <person name="Luo R."/>
            <person name="Xu F."/>
            <person name="Yang P."/>
            <person name="Zhang L."/>
            <person name="Wang X."/>
            <person name="Qi H."/>
            <person name="Xiong Z."/>
            <person name="Que H."/>
            <person name="Xie Y."/>
            <person name="Holland P.W."/>
            <person name="Paps J."/>
            <person name="Zhu Y."/>
            <person name="Wu F."/>
            <person name="Chen Y."/>
            <person name="Wang J."/>
            <person name="Peng C."/>
            <person name="Meng J."/>
            <person name="Yang L."/>
            <person name="Liu J."/>
            <person name="Wen B."/>
            <person name="Zhang N."/>
            <person name="Huang Z."/>
            <person name="Zhu Q."/>
            <person name="Feng Y."/>
            <person name="Mount A."/>
            <person name="Hedgecock D."/>
            <person name="Xu Z."/>
            <person name="Liu Y."/>
            <person name="Domazet-Loso T."/>
            <person name="Du Y."/>
            <person name="Sun X."/>
            <person name="Zhang S."/>
            <person name="Liu B."/>
            <person name="Cheng P."/>
            <person name="Jiang X."/>
            <person name="Li J."/>
            <person name="Fan D."/>
            <person name="Wang W."/>
            <person name="Fu W."/>
            <person name="Wang T."/>
            <person name="Wang B."/>
            <person name="Zhang J."/>
            <person name="Peng Z."/>
            <person name="Li Y."/>
            <person name="Li N."/>
            <person name="Wang J."/>
            <person name="Chen M."/>
            <person name="He Y."/>
            <person name="Tan F."/>
            <person name="Song X."/>
            <person name="Zheng Q."/>
            <person name="Huang R."/>
            <person name="Yang H."/>
            <person name="Du X."/>
            <person name="Chen L."/>
            <person name="Yang M."/>
            <person name="Gaffney P.M."/>
            <person name="Wang S."/>
            <person name="Luo L."/>
            <person name="She Z."/>
            <person name="Ming Y."/>
            <person name="Huang W."/>
            <person name="Zhang S."/>
            <person name="Huang B."/>
            <person name="Zhang Y."/>
            <person name="Qu T."/>
            <person name="Ni P."/>
            <person name="Miao G."/>
            <person name="Wang J."/>
            <person name="Wang Q."/>
            <person name="Steinberg C.E."/>
            <person name="Wang H."/>
            <person name="Li N."/>
            <person name="Qian L."/>
            <person name="Zhang G."/>
            <person name="Li Y."/>
            <person name="Yang H."/>
            <person name="Liu X."/>
            <person name="Wang J."/>
            <person name="Yin Y."/>
            <person name="Wang J."/>
        </authorList>
    </citation>
    <scope>NUCLEOTIDE SEQUENCE [LARGE SCALE GENOMIC DNA]</scope>
    <source>
        <strain evidence="3">05x7-T-G4-1.051#20</strain>
    </source>
</reference>
<feature type="domain" description="EGF-like" evidence="2">
    <location>
        <begin position="752"/>
        <end position="796"/>
    </location>
</feature>
<evidence type="ECO:0000256" key="1">
    <source>
        <dbReference type="ARBA" id="ARBA00022536"/>
    </source>
</evidence>
<gene>
    <name evidence="3" type="ORF">CGI_10025696</name>
</gene>
<keyword evidence="1" id="KW-0245">EGF-like domain</keyword>
<evidence type="ECO:0000259" key="2">
    <source>
        <dbReference type="SMART" id="SM00181"/>
    </source>
</evidence>
<accession>K1QX05</accession>
<dbReference type="InParanoid" id="K1QX05"/>
<protein>
    <submittedName>
        <fullName evidence="3">Multiple epidermal growth factor-like domains 11</fullName>
    </submittedName>
</protein>
<sequence>MDPNRESNFVKKNQCVFCNDQNFNITRPFTLEVMDITMDSNGMSQSHNDLNSQKTTRMSSIHMTVVDGDTVSNNNLTVEKDHQEDEKNSIDPSTGSGPILMSLSLLFIAVPLVIFGSGWANIAFQDNVEVIITMVVYFSIGSIAIIAFFVDLILNAVDFTMKGDSQMLKFIKELYQKQIPKTNAGMIIRFLLFILFASGYTHNTFTYAEHLHSDRVKSSFITSYLAVSIFFIWAQVIVLIFLQYYDKKISNGGKVLRMIIIITNACSWLNAYFFESSEIFERHDINENKTVSSNLTEDKCFENADIVEVIFAPVTIEYTMMAIGFLFPVALEDVRYSRSWKMTVLISAFLIIYEAGVLVFSLQVVLKCTFIDDSNGVPLEFTFYVVLVAILFAAMIGLLIACIILKRMSKLKRSNDHSIHIENFTLLVTAFGNNLYHLLNAIAVVELESISLTHKTITFGQNILGLSLAFLQTWFLLAINRYEVTNEQVHNISRDSGCTCHAKNSLKHSCFALAVMNFGLWMYGSIAEIREPVFTYLQQQYYTGPSWNLLTECDSGMYGPGCSLTCGACINNTQCHHINGSCLQGCGPGFYGRKCDEECDNRTFGPGCGHKCGECVNITQCNNINGICEFGCAPGFLGVTCNEECPFGKYGNSCADNCSRTCSTPHNCEGRTGNCVGGCQMGWKGVQCDQECDGRTYGLNCSQTCGACINNSQCHHVSGMCPWGCNNGFQGISCNEVNSKLSQKTIVNGDSECDNGTFGRGCGHKCGECFNSTQCNNIDGVCEFGCAPGFLGVTCKDECPFGKDRIRCAYNCSMTCIEQYTCEGTTGKCVGGCQPGWKGVQCDQECDGRTYGLNCIQKCGACINNSYCHHWRCHSVLTATEAFLRNSHGV</sequence>
<feature type="domain" description="EGF-like" evidence="2">
    <location>
        <begin position="598"/>
        <end position="642"/>
    </location>
</feature>
<dbReference type="GO" id="GO:0005044">
    <property type="term" value="F:scavenger receptor activity"/>
    <property type="evidence" value="ECO:0007669"/>
    <property type="project" value="InterPro"/>
</dbReference>
<organism evidence="3">
    <name type="scientific">Magallana gigas</name>
    <name type="common">Pacific oyster</name>
    <name type="synonym">Crassostrea gigas</name>
    <dbReference type="NCBI Taxonomy" id="29159"/>
    <lineage>
        <taxon>Eukaryota</taxon>
        <taxon>Metazoa</taxon>
        <taxon>Spiralia</taxon>
        <taxon>Lophotrochozoa</taxon>
        <taxon>Mollusca</taxon>
        <taxon>Bivalvia</taxon>
        <taxon>Autobranchia</taxon>
        <taxon>Pteriomorphia</taxon>
        <taxon>Ostreida</taxon>
        <taxon>Ostreoidea</taxon>
        <taxon>Ostreidae</taxon>
        <taxon>Magallana</taxon>
    </lineage>
</organism>
<dbReference type="InterPro" id="IPR000742">
    <property type="entry name" value="EGF"/>
</dbReference>
<name>K1QX05_MAGGI</name>
<feature type="domain" description="EGF-like" evidence="2">
    <location>
        <begin position="653"/>
        <end position="689"/>
    </location>
</feature>
<dbReference type="SMART" id="SM00181">
    <property type="entry name" value="EGF"/>
    <property type="match status" value="6"/>
</dbReference>
<dbReference type="InterPro" id="IPR042635">
    <property type="entry name" value="MEGF10/SREC1/2-like"/>
</dbReference>
<dbReference type="EMBL" id="JH817550">
    <property type="protein sequence ID" value="EKC38203.1"/>
    <property type="molecule type" value="Genomic_DNA"/>
</dbReference>
<feature type="domain" description="EGF-like" evidence="2">
    <location>
        <begin position="807"/>
        <end position="843"/>
    </location>
</feature>
<feature type="domain" description="EGF-like" evidence="2">
    <location>
        <begin position="561"/>
        <end position="596"/>
    </location>
</feature>
<proteinExistence type="predicted"/>